<dbReference type="PROSITE" id="PS51462">
    <property type="entry name" value="NUDIX"/>
    <property type="match status" value="1"/>
</dbReference>
<evidence type="ECO:0000256" key="2">
    <source>
        <dbReference type="ARBA" id="ARBA00022801"/>
    </source>
</evidence>
<keyword evidence="2" id="KW-0378">Hydrolase</keyword>
<dbReference type="SMR" id="G4ZV94"/>
<reference evidence="4 5" key="1">
    <citation type="journal article" date="2006" name="Science">
        <title>Phytophthora genome sequences uncover evolutionary origins and mechanisms of pathogenesis.</title>
        <authorList>
            <person name="Tyler B.M."/>
            <person name="Tripathy S."/>
            <person name="Zhang X."/>
            <person name="Dehal P."/>
            <person name="Jiang R.H."/>
            <person name="Aerts A."/>
            <person name="Arredondo F.D."/>
            <person name="Baxter L."/>
            <person name="Bensasson D."/>
            <person name="Beynon J.L."/>
            <person name="Chapman J."/>
            <person name="Damasceno C.M."/>
            <person name="Dorrance A.E."/>
            <person name="Dou D."/>
            <person name="Dickerman A.W."/>
            <person name="Dubchak I.L."/>
            <person name="Garbelotto M."/>
            <person name="Gijzen M."/>
            <person name="Gordon S.G."/>
            <person name="Govers F."/>
            <person name="Grunwald N.J."/>
            <person name="Huang W."/>
            <person name="Ivors K.L."/>
            <person name="Jones R.W."/>
            <person name="Kamoun S."/>
            <person name="Krampis K."/>
            <person name="Lamour K.H."/>
            <person name="Lee M.K."/>
            <person name="McDonald W.H."/>
            <person name="Medina M."/>
            <person name="Meijer H.J."/>
            <person name="Nordberg E.K."/>
            <person name="Maclean D.J."/>
            <person name="Ospina-Giraldo M.D."/>
            <person name="Morris P.F."/>
            <person name="Phuntumart V."/>
            <person name="Putnam N.H."/>
            <person name="Rash S."/>
            <person name="Rose J.K."/>
            <person name="Sakihama Y."/>
            <person name="Salamov A.A."/>
            <person name="Savidor A."/>
            <person name="Scheuring C.F."/>
            <person name="Smith B.M."/>
            <person name="Sobral B.W."/>
            <person name="Terry A."/>
            <person name="Torto-Alalibo T.A."/>
            <person name="Win J."/>
            <person name="Xu Z."/>
            <person name="Zhang H."/>
            <person name="Grigoriev I.V."/>
            <person name="Rokhsar D.S."/>
            <person name="Boore J.L."/>
        </authorList>
    </citation>
    <scope>NUCLEOTIDE SEQUENCE [LARGE SCALE GENOMIC DNA]</scope>
    <source>
        <strain evidence="4 5">P6497</strain>
    </source>
</reference>
<dbReference type="PANTHER" id="PTHR12629">
    <property type="entry name" value="DIPHOSPHOINOSITOL POLYPHOSPHATE PHOSPHOHYDROLASE"/>
    <property type="match status" value="1"/>
</dbReference>
<dbReference type="InParanoid" id="G4ZV94"/>
<evidence type="ECO:0000256" key="1">
    <source>
        <dbReference type="ARBA" id="ARBA00022723"/>
    </source>
</evidence>
<dbReference type="Proteomes" id="UP000002640">
    <property type="component" value="Unassembled WGS sequence"/>
</dbReference>
<evidence type="ECO:0000259" key="3">
    <source>
        <dbReference type="PROSITE" id="PS51462"/>
    </source>
</evidence>
<accession>G4ZV94</accession>
<gene>
    <name evidence="4" type="ORF">PHYSODRAFT_513226</name>
</gene>
<protein>
    <recommendedName>
        <fullName evidence="3">Nudix hydrolase domain-containing protein</fullName>
    </recommendedName>
</protein>
<keyword evidence="5" id="KW-1185">Reference proteome</keyword>
<dbReference type="KEGG" id="psoj:PHYSODRAFT_513226"/>
<sequence length="206" mass="23599">FAADTKAVAQLYPKGKGLSKETLQQLALVEHMRATDIELKMSKETGDSMRREIEHFDDVPVLESHTGREFQRYDDQDRRFLSCIVASRADGEGEGEVLLISSSNPGKRDWVLPKGGWDHGETVETAAWRELIEEGGVEGSVRFYLNPITEGDKVYYPFRMDATTVYDQWAESMRYRIWVSYADAEKLLSKRPEMLKVLRTVRSAEE</sequence>
<dbReference type="RefSeq" id="XP_009531147.1">
    <property type="nucleotide sequence ID" value="XM_009532852.1"/>
</dbReference>
<dbReference type="STRING" id="1094619.G4ZV94"/>
<organism evidence="4 5">
    <name type="scientific">Phytophthora sojae (strain P6497)</name>
    <name type="common">Soybean stem and root rot agent</name>
    <name type="synonym">Phytophthora megasperma f. sp. glycines</name>
    <dbReference type="NCBI Taxonomy" id="1094619"/>
    <lineage>
        <taxon>Eukaryota</taxon>
        <taxon>Sar</taxon>
        <taxon>Stramenopiles</taxon>
        <taxon>Oomycota</taxon>
        <taxon>Peronosporomycetes</taxon>
        <taxon>Peronosporales</taxon>
        <taxon>Peronosporaceae</taxon>
        <taxon>Phytophthora</taxon>
    </lineage>
</organism>
<dbReference type="PROSITE" id="PS00893">
    <property type="entry name" value="NUDIX_BOX"/>
    <property type="match status" value="1"/>
</dbReference>
<proteinExistence type="predicted"/>
<keyword evidence="1" id="KW-0479">Metal-binding</keyword>
<dbReference type="OMA" id="MRATDIE"/>
<dbReference type="PANTHER" id="PTHR12629:SF0">
    <property type="entry name" value="DIPHOSPHOINOSITOL-POLYPHOSPHATE DIPHOSPHATASE"/>
    <property type="match status" value="1"/>
</dbReference>
<dbReference type="InterPro" id="IPR015797">
    <property type="entry name" value="NUDIX_hydrolase-like_dom_sf"/>
</dbReference>
<dbReference type="GO" id="GO:0005634">
    <property type="term" value="C:nucleus"/>
    <property type="evidence" value="ECO:0007669"/>
    <property type="project" value="TreeGrafter"/>
</dbReference>
<dbReference type="EMBL" id="JH159156">
    <property type="protein sequence ID" value="EGZ13718.1"/>
    <property type="molecule type" value="Genomic_DNA"/>
</dbReference>
<dbReference type="InterPro" id="IPR000086">
    <property type="entry name" value="NUDIX_hydrolase_dom"/>
</dbReference>
<dbReference type="GO" id="GO:0016787">
    <property type="term" value="F:hydrolase activity"/>
    <property type="evidence" value="ECO:0007669"/>
    <property type="project" value="UniProtKB-KW"/>
</dbReference>
<dbReference type="AlphaFoldDB" id="G4ZV94"/>
<feature type="non-terminal residue" evidence="4">
    <location>
        <position position="1"/>
    </location>
</feature>
<feature type="domain" description="Nudix hydrolase" evidence="3">
    <location>
        <begin position="76"/>
        <end position="202"/>
    </location>
</feature>
<dbReference type="GO" id="GO:0046872">
    <property type="term" value="F:metal ion binding"/>
    <property type="evidence" value="ECO:0007669"/>
    <property type="project" value="UniProtKB-KW"/>
</dbReference>
<dbReference type="SUPFAM" id="SSF55811">
    <property type="entry name" value="Nudix"/>
    <property type="match status" value="1"/>
</dbReference>
<evidence type="ECO:0000313" key="5">
    <source>
        <dbReference type="Proteomes" id="UP000002640"/>
    </source>
</evidence>
<dbReference type="Gene3D" id="3.90.79.10">
    <property type="entry name" value="Nucleoside Triphosphate Pyrophosphohydrolase"/>
    <property type="match status" value="1"/>
</dbReference>
<dbReference type="GO" id="GO:0005737">
    <property type="term" value="C:cytoplasm"/>
    <property type="evidence" value="ECO:0007669"/>
    <property type="project" value="TreeGrafter"/>
</dbReference>
<evidence type="ECO:0000313" key="4">
    <source>
        <dbReference type="EMBL" id="EGZ13718.1"/>
    </source>
</evidence>
<name>G4ZV94_PHYSP</name>
<dbReference type="InterPro" id="IPR020084">
    <property type="entry name" value="NUDIX_hydrolase_CS"/>
</dbReference>
<dbReference type="GeneID" id="20659447"/>
<dbReference type="Pfam" id="PF00293">
    <property type="entry name" value="NUDIX"/>
    <property type="match status" value="1"/>
</dbReference>